<protein>
    <submittedName>
        <fullName evidence="2">Uncharacterized protein</fullName>
    </submittedName>
</protein>
<sequence length="68" mass="8267">MISSWFYRKLLKKSESEGFATFFISMVKEVETEYPYAQMHVNIFVLYRLFKKARDQKLCQPSWSNDHH</sequence>
<reference evidence="2" key="1">
    <citation type="submission" date="2018-07" db="EMBL/GenBank/DDBJ databases">
        <authorList>
            <consortium name="PulseNet: The National Subtyping Network for Foodborne Disease Surveillance"/>
            <person name="Tarr C.L."/>
            <person name="Trees E."/>
            <person name="Katz L.S."/>
            <person name="Carleton-Romer H.A."/>
            <person name="Stroika S."/>
            <person name="Kucerova Z."/>
            <person name="Roache K.F."/>
            <person name="Sabol A.L."/>
            <person name="Besser J."/>
            <person name="Gerner-Smidt P."/>
        </authorList>
    </citation>
    <scope>NUCLEOTIDE SEQUENCE</scope>
    <source>
        <strain evidence="2">PNUSAS002073</strain>
    </source>
</reference>
<organism evidence="2">
    <name type="scientific">Salmonella enterica subsp. enterica serovar Cerro</name>
    <dbReference type="NCBI Taxonomy" id="340188"/>
    <lineage>
        <taxon>Bacteria</taxon>
        <taxon>Pseudomonadati</taxon>
        <taxon>Pseudomonadota</taxon>
        <taxon>Gammaproteobacteria</taxon>
        <taxon>Enterobacterales</taxon>
        <taxon>Enterobacteriaceae</taxon>
        <taxon>Salmonella</taxon>
    </lineage>
</organism>
<dbReference type="AlphaFoldDB" id="A0A3V4P9Y3"/>
<name>A0A3V4P9Y3_SALET</name>
<proteinExistence type="predicted"/>
<dbReference type="EMBL" id="AAKOHZ010000030">
    <property type="protein sequence ID" value="ECT9250860.1"/>
    <property type="molecule type" value="Genomic_DNA"/>
</dbReference>
<reference evidence="1" key="2">
    <citation type="submission" date="2018-07" db="EMBL/GenBank/DDBJ databases">
        <authorList>
            <consortium name="NARMS: The National Antimicrobial Resistance Monitoring System"/>
        </authorList>
    </citation>
    <scope>NUCLEOTIDE SEQUENCE</scope>
    <source>
        <strain evidence="1">FSIS1702211</strain>
    </source>
</reference>
<gene>
    <name evidence="2" type="ORF">A8D33_22265</name>
    <name evidence="1" type="ORF">CGD37_20415</name>
</gene>
<accession>A0A3V4P9Y3</accession>
<evidence type="ECO:0000313" key="1">
    <source>
        <dbReference type="EMBL" id="ECT9250860.1"/>
    </source>
</evidence>
<evidence type="ECO:0000313" key="2">
    <source>
        <dbReference type="EMBL" id="ECU6931690.1"/>
    </source>
</evidence>
<dbReference type="EMBL" id="AAKQSY010000028">
    <property type="protein sequence ID" value="ECU6931690.1"/>
    <property type="molecule type" value="Genomic_DNA"/>
</dbReference>
<comment type="caution">
    <text evidence="2">The sequence shown here is derived from an EMBL/GenBank/DDBJ whole genome shotgun (WGS) entry which is preliminary data.</text>
</comment>